<dbReference type="EMBL" id="GL883010">
    <property type="protein sequence ID" value="EGG22103.1"/>
    <property type="molecule type" value="Genomic_DNA"/>
</dbReference>
<evidence type="ECO:0000259" key="2">
    <source>
        <dbReference type="SMART" id="SM00360"/>
    </source>
</evidence>
<gene>
    <name evidence="3" type="ORF">DFA_01993</name>
</gene>
<dbReference type="OrthoDB" id="7763451at2759"/>
<dbReference type="InterPro" id="IPR012677">
    <property type="entry name" value="Nucleotide-bd_a/b_plait_sf"/>
</dbReference>
<keyword evidence="4" id="KW-1185">Reference proteome</keyword>
<proteinExistence type="predicted"/>
<dbReference type="InterPro" id="IPR000504">
    <property type="entry name" value="RRM_dom"/>
</dbReference>
<sequence length="211" mass="23237">MNNFTSNISSSSSGVSTTPPTTTTVLEFSVWVTNIDNRVTVDEILKLFNYCGPVKSIIFKKLNPEHKDALIIFSDIVSLDTSLLLDQAMLSSKAIRVSKDIPKEMIDINVIHKLAQQPLSPHSPSPSSSSSSSPPHFSSQPNKQHKNGDLHEQEDNQMMEEIVASGITMAQVKDIDEKFKVSDRLKQFVKNSLSSSSPSSPIVNTNRVPLD</sequence>
<accession>F4PR46</accession>
<feature type="region of interest" description="Disordered" evidence="1">
    <location>
        <begin position="117"/>
        <end position="149"/>
    </location>
</feature>
<feature type="region of interest" description="Disordered" evidence="1">
    <location>
        <begin position="1"/>
        <end position="20"/>
    </location>
</feature>
<feature type="compositionally biased region" description="Low complexity" evidence="1">
    <location>
        <begin position="192"/>
        <end position="201"/>
    </location>
</feature>
<reference evidence="4" key="1">
    <citation type="journal article" date="2011" name="Genome Res.">
        <title>Phylogeny-wide analysis of social amoeba genomes highlights ancient origins for complex intercellular communication.</title>
        <authorList>
            <person name="Heidel A.J."/>
            <person name="Lawal H.M."/>
            <person name="Felder M."/>
            <person name="Schilde C."/>
            <person name="Helps N.R."/>
            <person name="Tunggal B."/>
            <person name="Rivero F."/>
            <person name="John U."/>
            <person name="Schleicher M."/>
            <person name="Eichinger L."/>
            <person name="Platzer M."/>
            <person name="Noegel A.A."/>
            <person name="Schaap P."/>
            <person name="Gloeckner G."/>
        </authorList>
    </citation>
    <scope>NUCLEOTIDE SEQUENCE [LARGE SCALE GENOMIC DNA]</scope>
    <source>
        <strain evidence="4">SH3</strain>
    </source>
</reference>
<dbReference type="InterPro" id="IPR035979">
    <property type="entry name" value="RBD_domain_sf"/>
</dbReference>
<feature type="region of interest" description="Disordered" evidence="1">
    <location>
        <begin position="189"/>
        <end position="211"/>
    </location>
</feature>
<dbReference type="GO" id="GO:0003723">
    <property type="term" value="F:RNA binding"/>
    <property type="evidence" value="ECO:0007669"/>
    <property type="project" value="InterPro"/>
</dbReference>
<organism evidence="3 4">
    <name type="scientific">Cavenderia fasciculata</name>
    <name type="common">Slime mold</name>
    <name type="synonym">Dictyostelium fasciculatum</name>
    <dbReference type="NCBI Taxonomy" id="261658"/>
    <lineage>
        <taxon>Eukaryota</taxon>
        <taxon>Amoebozoa</taxon>
        <taxon>Evosea</taxon>
        <taxon>Eumycetozoa</taxon>
        <taxon>Dictyostelia</taxon>
        <taxon>Acytosteliales</taxon>
        <taxon>Cavenderiaceae</taxon>
        <taxon>Cavenderia</taxon>
    </lineage>
</organism>
<dbReference type="SMART" id="SM00360">
    <property type="entry name" value="RRM"/>
    <property type="match status" value="1"/>
</dbReference>
<dbReference type="RefSeq" id="XP_004359954.1">
    <property type="nucleotide sequence ID" value="XM_004359897.1"/>
</dbReference>
<protein>
    <recommendedName>
        <fullName evidence="2">RRM domain-containing protein</fullName>
    </recommendedName>
</protein>
<evidence type="ECO:0000313" key="4">
    <source>
        <dbReference type="Proteomes" id="UP000007797"/>
    </source>
</evidence>
<feature type="domain" description="RRM" evidence="2">
    <location>
        <begin position="29"/>
        <end position="98"/>
    </location>
</feature>
<evidence type="ECO:0000313" key="3">
    <source>
        <dbReference type="EMBL" id="EGG22103.1"/>
    </source>
</evidence>
<dbReference type="SUPFAM" id="SSF54928">
    <property type="entry name" value="RNA-binding domain, RBD"/>
    <property type="match status" value="1"/>
</dbReference>
<dbReference type="KEGG" id="dfa:DFA_01993"/>
<dbReference type="Proteomes" id="UP000007797">
    <property type="component" value="Unassembled WGS sequence"/>
</dbReference>
<evidence type="ECO:0000256" key="1">
    <source>
        <dbReference type="SAM" id="MobiDB-lite"/>
    </source>
</evidence>
<feature type="compositionally biased region" description="Polar residues" evidence="1">
    <location>
        <begin position="202"/>
        <end position="211"/>
    </location>
</feature>
<name>F4PR46_CACFS</name>
<dbReference type="Gene3D" id="3.30.70.330">
    <property type="match status" value="1"/>
</dbReference>
<feature type="compositionally biased region" description="Low complexity" evidence="1">
    <location>
        <begin position="120"/>
        <end position="139"/>
    </location>
</feature>
<dbReference type="GeneID" id="14873367"/>
<dbReference type="AlphaFoldDB" id="F4PR46"/>